<comment type="function">
    <text evidence="10">Part of the Tol-Pal system, which plays a role in outer membrane invagination during cell division and is important for maintaining outer membrane integrity.</text>
</comment>
<dbReference type="GO" id="GO:0051301">
    <property type="term" value="P:cell division"/>
    <property type="evidence" value="ECO:0007669"/>
    <property type="project" value="UniProtKB-UniRule"/>
</dbReference>
<evidence type="ECO:0000313" key="13">
    <source>
        <dbReference type="EMBL" id="ROO26587.1"/>
    </source>
</evidence>
<feature type="transmembrane region" description="Helical" evidence="10">
    <location>
        <begin position="20"/>
        <end position="40"/>
    </location>
</feature>
<dbReference type="InParanoid" id="A0A423PLX0"/>
<keyword evidence="7 10" id="KW-1133">Transmembrane helix</keyword>
<dbReference type="RefSeq" id="WP_123658676.1">
    <property type="nucleotide sequence ID" value="NZ_AYKG01000034.1"/>
</dbReference>
<reference evidence="13 14" key="1">
    <citation type="submission" date="2013-10" db="EMBL/GenBank/DDBJ databases">
        <title>Salinisphaera japonica YTM-1 Genome Sequencing.</title>
        <authorList>
            <person name="Lai Q."/>
            <person name="Li C."/>
            <person name="Shao Z."/>
        </authorList>
    </citation>
    <scope>NUCLEOTIDE SEQUENCE [LARGE SCALE GENOMIC DNA]</scope>
    <source>
        <strain evidence="13 14">YTM-1</strain>
    </source>
</reference>
<name>A0A423PLX0_9GAMM</name>
<dbReference type="NCBIfam" id="TIGR02796">
    <property type="entry name" value="tolQ"/>
    <property type="match status" value="1"/>
</dbReference>
<dbReference type="InterPro" id="IPR002898">
    <property type="entry name" value="MotA_ExbB_proton_chnl"/>
</dbReference>
<feature type="region of interest" description="Disordered" evidence="11">
    <location>
        <begin position="224"/>
        <end position="251"/>
    </location>
</feature>
<organism evidence="13 14">
    <name type="scientific">Salinisphaera japonica YTM-1</name>
    <dbReference type="NCBI Taxonomy" id="1209778"/>
    <lineage>
        <taxon>Bacteria</taxon>
        <taxon>Pseudomonadati</taxon>
        <taxon>Pseudomonadota</taxon>
        <taxon>Gammaproteobacteria</taxon>
        <taxon>Salinisphaerales</taxon>
        <taxon>Salinisphaeraceae</taxon>
        <taxon>Salinisphaera</taxon>
    </lineage>
</organism>
<dbReference type="HAMAP" id="MF_02202">
    <property type="entry name" value="TolQ"/>
    <property type="match status" value="1"/>
</dbReference>
<keyword evidence="5 10" id="KW-0132">Cell division</keyword>
<evidence type="ECO:0000256" key="8">
    <source>
        <dbReference type="ARBA" id="ARBA00023136"/>
    </source>
</evidence>
<dbReference type="OrthoDB" id="9805133at2"/>
<comment type="subunit">
    <text evidence="10">The Tol-Pal system is composed of five core proteins: the inner membrane proteins TolA, TolQ and TolR, the periplasmic protein TolB and the outer membrane protein Pal. They form a network linking the inner and outer membranes and the peptidoglycan layer.</text>
</comment>
<dbReference type="Pfam" id="PF01618">
    <property type="entry name" value="MotA_ExbB"/>
    <property type="match status" value="1"/>
</dbReference>
<comment type="subcellular location">
    <subcellularLocation>
        <location evidence="10">Cell inner membrane</location>
        <topology evidence="10">Multi-pass membrane protein</topology>
    </subcellularLocation>
    <subcellularLocation>
        <location evidence="1">Cell membrane</location>
        <topology evidence="1">Multi-pass membrane protein</topology>
    </subcellularLocation>
</comment>
<evidence type="ECO:0000256" key="7">
    <source>
        <dbReference type="ARBA" id="ARBA00022989"/>
    </source>
</evidence>
<keyword evidence="3 10" id="KW-1003">Cell membrane</keyword>
<dbReference type="GO" id="GO:0005886">
    <property type="term" value="C:plasma membrane"/>
    <property type="evidence" value="ECO:0007669"/>
    <property type="project" value="UniProtKB-SubCell"/>
</dbReference>
<dbReference type="PANTHER" id="PTHR30625">
    <property type="entry name" value="PROTEIN TOLQ"/>
    <property type="match status" value="1"/>
</dbReference>
<evidence type="ECO:0000256" key="6">
    <source>
        <dbReference type="ARBA" id="ARBA00022692"/>
    </source>
</evidence>
<dbReference type="Proteomes" id="UP000285310">
    <property type="component" value="Unassembled WGS sequence"/>
</dbReference>
<evidence type="ECO:0000256" key="4">
    <source>
        <dbReference type="ARBA" id="ARBA00022519"/>
    </source>
</evidence>
<sequence>MNLAADMSLWGLVMQASTLVKAVMLLLLLASVVSWAVIFAKQRRIKRVVKEMNRFEDRFWSGGNVRDIYEDVHRHHNTPEGMPALFIAGYDELKRRRDAGDTARAEIVPSVQRAMRVADSREFEKLEAGLAFLATVGSISPYVGLFGTVWGIMSAFIGLGNVQQASLAMVAPGIAEALIATAMGLFAAIPAVVGYNYFSNRLDFIDNRFDTFMDEMAGIVERGVQSANPMPKSRDKQASEPAEPARTAPEL</sequence>
<feature type="transmembrane region" description="Helical" evidence="10">
    <location>
        <begin position="130"/>
        <end position="157"/>
    </location>
</feature>
<keyword evidence="4 10" id="KW-0997">Cell inner membrane</keyword>
<keyword evidence="14" id="KW-1185">Reference proteome</keyword>
<comment type="similarity">
    <text evidence="2 10">Belongs to the ExbB/TolQ family.</text>
</comment>
<feature type="domain" description="MotA/TolQ/ExbB proton channel" evidence="12">
    <location>
        <begin position="110"/>
        <end position="208"/>
    </location>
</feature>
<evidence type="ECO:0000256" key="2">
    <source>
        <dbReference type="ARBA" id="ARBA00010442"/>
    </source>
</evidence>
<evidence type="ECO:0000259" key="12">
    <source>
        <dbReference type="Pfam" id="PF01618"/>
    </source>
</evidence>
<proteinExistence type="inferred from homology"/>
<feature type="transmembrane region" description="Helical" evidence="10">
    <location>
        <begin position="177"/>
        <end position="198"/>
    </location>
</feature>
<evidence type="ECO:0000256" key="1">
    <source>
        <dbReference type="ARBA" id="ARBA00004651"/>
    </source>
</evidence>
<evidence type="ECO:0000256" key="11">
    <source>
        <dbReference type="SAM" id="MobiDB-lite"/>
    </source>
</evidence>
<dbReference type="FunCoup" id="A0A423PLX0">
    <property type="interactions" value="303"/>
</dbReference>
<keyword evidence="9 10" id="KW-0131">Cell cycle</keyword>
<keyword evidence="8 10" id="KW-0472">Membrane</keyword>
<keyword evidence="6 10" id="KW-0812">Transmembrane</keyword>
<evidence type="ECO:0000313" key="14">
    <source>
        <dbReference type="Proteomes" id="UP000285310"/>
    </source>
</evidence>
<dbReference type="EMBL" id="AYKG01000034">
    <property type="protein sequence ID" value="ROO26587.1"/>
    <property type="molecule type" value="Genomic_DNA"/>
</dbReference>
<dbReference type="GO" id="GO:0043213">
    <property type="term" value="P:bacteriocin transport"/>
    <property type="evidence" value="ECO:0007669"/>
    <property type="project" value="InterPro"/>
</dbReference>
<protein>
    <recommendedName>
        <fullName evidence="10">Tol-Pal system protein TolQ</fullName>
    </recommendedName>
</protein>
<dbReference type="InterPro" id="IPR014163">
    <property type="entry name" value="Tol-Pal_TolQ"/>
</dbReference>
<evidence type="ECO:0000256" key="10">
    <source>
        <dbReference type="HAMAP-Rule" id="MF_02202"/>
    </source>
</evidence>
<evidence type="ECO:0000256" key="3">
    <source>
        <dbReference type="ARBA" id="ARBA00022475"/>
    </source>
</evidence>
<evidence type="ECO:0000256" key="5">
    <source>
        <dbReference type="ARBA" id="ARBA00022618"/>
    </source>
</evidence>
<dbReference type="GO" id="GO:0017038">
    <property type="term" value="P:protein import"/>
    <property type="evidence" value="ECO:0007669"/>
    <property type="project" value="TreeGrafter"/>
</dbReference>
<dbReference type="InterPro" id="IPR050790">
    <property type="entry name" value="ExbB/TolQ_transport"/>
</dbReference>
<dbReference type="AlphaFoldDB" id="A0A423PLX0"/>
<accession>A0A423PLX0</accession>
<comment type="caution">
    <text evidence="13">The sequence shown here is derived from an EMBL/GenBank/DDBJ whole genome shotgun (WGS) entry which is preliminary data.</text>
</comment>
<evidence type="ECO:0000256" key="9">
    <source>
        <dbReference type="ARBA" id="ARBA00023306"/>
    </source>
</evidence>
<gene>
    <name evidence="10" type="primary">tolQ</name>
    <name evidence="13" type="ORF">SAJA_10975</name>
</gene>
<dbReference type="PANTHER" id="PTHR30625:SF3">
    <property type="entry name" value="TOL-PAL SYSTEM PROTEIN TOLQ"/>
    <property type="match status" value="1"/>
</dbReference>